<keyword evidence="3" id="KW-0057">Aromatic amino acid biosynthesis</keyword>
<dbReference type="Proteomes" id="UP000778797">
    <property type="component" value="Unassembled WGS sequence"/>
</dbReference>
<keyword evidence="6" id="KW-1185">Reference proteome</keyword>
<dbReference type="Gene3D" id="3.40.50.720">
    <property type="entry name" value="NAD(P)-binding Rossmann-like Domain"/>
    <property type="match status" value="1"/>
</dbReference>
<accession>A0ABS8EQG1</accession>
<dbReference type="SUPFAM" id="SSF53223">
    <property type="entry name" value="Aminoacid dehydrogenase-like, N-terminal domain"/>
    <property type="match status" value="1"/>
</dbReference>
<dbReference type="InterPro" id="IPR022893">
    <property type="entry name" value="Shikimate_DH_fam"/>
</dbReference>
<comment type="pathway">
    <text evidence="1">Metabolic intermediate biosynthesis; chorismate biosynthesis; chorismate from D-erythrose 4-phosphate and phosphoenolpyruvate: step 4/7.</text>
</comment>
<evidence type="ECO:0000256" key="2">
    <source>
        <dbReference type="ARBA" id="ARBA00023002"/>
    </source>
</evidence>
<dbReference type="CDD" id="cd01065">
    <property type="entry name" value="NAD_bind_Shikimate_DH"/>
    <property type="match status" value="1"/>
</dbReference>
<reference evidence="6" key="1">
    <citation type="submission" date="2021-03" db="EMBL/GenBank/DDBJ databases">
        <title>Genome of Cognatishimia sp. F0-27.</title>
        <authorList>
            <person name="Ping X."/>
        </authorList>
    </citation>
    <scope>NUCLEOTIDE SEQUENCE [LARGE SCALE GENOMIC DNA]</scope>
    <source>
        <strain evidence="6">E313</strain>
    </source>
</reference>
<dbReference type="PANTHER" id="PTHR21089:SF1">
    <property type="entry name" value="BIFUNCTIONAL 3-DEHYDROQUINATE DEHYDRATASE_SHIKIMATE DEHYDROGENASE, CHLOROPLASTIC"/>
    <property type="match status" value="1"/>
</dbReference>
<evidence type="ECO:0000313" key="5">
    <source>
        <dbReference type="EMBL" id="MCC1485241.1"/>
    </source>
</evidence>
<dbReference type="InterPro" id="IPR046346">
    <property type="entry name" value="Aminoacid_DH-like_N_sf"/>
</dbReference>
<keyword evidence="2" id="KW-0560">Oxidoreductase</keyword>
<proteinExistence type="predicted"/>
<dbReference type="EMBL" id="JAFMPT010000018">
    <property type="protein sequence ID" value="MCC1485241.1"/>
    <property type="molecule type" value="Genomic_DNA"/>
</dbReference>
<evidence type="ECO:0000256" key="1">
    <source>
        <dbReference type="ARBA" id="ARBA00004871"/>
    </source>
</evidence>
<dbReference type="SUPFAM" id="SSF51735">
    <property type="entry name" value="NAD(P)-binding Rossmann-fold domains"/>
    <property type="match status" value="1"/>
</dbReference>
<dbReference type="PANTHER" id="PTHR21089">
    <property type="entry name" value="SHIKIMATE DEHYDROGENASE"/>
    <property type="match status" value="1"/>
</dbReference>
<dbReference type="Pfam" id="PF08501">
    <property type="entry name" value="Shikimate_dh_N"/>
    <property type="match status" value="1"/>
</dbReference>
<keyword evidence="3" id="KW-0028">Amino-acid biosynthesis</keyword>
<sequence>MDKKEKDNTYKFGLVGKDIDYSFSRAYFAEKFKVEGLAHTYANFDIQHISELKTILQGTKKIKGLNVTIPYKEDVIPFLDKLDKKALKIGAVNTIKITKKGKYIGYNTDFYGFKKSLEPHLKNYHNRALILGTGGASKAIAYTLKKLNIEYHFVSRTKKEGVTFCYSELNTSIIENHKIIINCTPVGTFPDVNSYPDIPYNGITNQHILYDLIYNPEKTKFLSCGIAQNAITINGKKMLELQAEKSWKIWNS</sequence>
<comment type="caution">
    <text evidence="5">The sequence shown here is derived from an EMBL/GenBank/DDBJ whole genome shotgun (WGS) entry which is preliminary data.</text>
</comment>
<protein>
    <submittedName>
        <fullName evidence="5">Shikimate dehydrogenase</fullName>
    </submittedName>
</protein>
<dbReference type="InterPro" id="IPR013708">
    <property type="entry name" value="Shikimate_DH-bd_N"/>
</dbReference>
<gene>
    <name evidence="5" type="ORF">J1C55_11620</name>
</gene>
<organism evidence="5 6">
    <name type="scientific">Winogradskyella immobilis</name>
    <dbReference type="NCBI Taxonomy" id="2816852"/>
    <lineage>
        <taxon>Bacteria</taxon>
        <taxon>Pseudomonadati</taxon>
        <taxon>Bacteroidota</taxon>
        <taxon>Flavobacteriia</taxon>
        <taxon>Flavobacteriales</taxon>
        <taxon>Flavobacteriaceae</taxon>
        <taxon>Winogradskyella</taxon>
    </lineage>
</organism>
<evidence type="ECO:0000313" key="6">
    <source>
        <dbReference type="Proteomes" id="UP000778797"/>
    </source>
</evidence>
<dbReference type="InterPro" id="IPR036291">
    <property type="entry name" value="NAD(P)-bd_dom_sf"/>
</dbReference>
<dbReference type="RefSeq" id="WP_227477733.1">
    <property type="nucleotide sequence ID" value="NZ_JAFMPT010000018.1"/>
</dbReference>
<dbReference type="Gene3D" id="3.40.50.10860">
    <property type="entry name" value="Leucine Dehydrogenase, chain A, domain 1"/>
    <property type="match status" value="1"/>
</dbReference>
<evidence type="ECO:0000259" key="4">
    <source>
        <dbReference type="Pfam" id="PF08501"/>
    </source>
</evidence>
<name>A0ABS8EQG1_9FLAO</name>
<evidence type="ECO:0000256" key="3">
    <source>
        <dbReference type="ARBA" id="ARBA00023141"/>
    </source>
</evidence>
<reference evidence="6" key="2">
    <citation type="submission" date="2023-07" db="EMBL/GenBank/DDBJ databases">
        <title>Genome of Winogradskyella sp. E313.</title>
        <authorList>
            <person name="Zhou Y."/>
        </authorList>
    </citation>
    <scope>NUCLEOTIDE SEQUENCE [LARGE SCALE GENOMIC DNA]</scope>
    <source>
        <strain evidence="6">E313</strain>
    </source>
</reference>
<feature type="domain" description="Shikimate dehydrogenase substrate binding N-terminal" evidence="4">
    <location>
        <begin position="14"/>
        <end position="95"/>
    </location>
</feature>